<keyword evidence="9" id="KW-1185">Reference proteome</keyword>
<evidence type="ECO:0000259" key="7">
    <source>
        <dbReference type="Pfam" id="PF12823"/>
    </source>
</evidence>
<evidence type="ECO:0000256" key="6">
    <source>
        <dbReference type="SAM" id="Phobius"/>
    </source>
</evidence>
<feature type="transmembrane region" description="Helical" evidence="6">
    <location>
        <begin position="54"/>
        <end position="73"/>
    </location>
</feature>
<reference evidence="9" key="1">
    <citation type="submission" date="2024-03" db="EMBL/GenBank/DDBJ databases">
        <title>Chitinophaga horti sp. nov., isolated from garden soil.</title>
        <authorList>
            <person name="Lee D.S."/>
            <person name="Han D.M."/>
            <person name="Baek J.H."/>
            <person name="Choi D.G."/>
            <person name="Jeon J.H."/>
            <person name="Jeon C.O."/>
        </authorList>
    </citation>
    <scope>NUCLEOTIDE SEQUENCE [LARGE SCALE GENOMIC DNA]</scope>
    <source>
        <strain evidence="9">GPA1</strain>
    </source>
</reference>
<protein>
    <submittedName>
        <fullName evidence="8">DUF3817 domain-containing protein</fullName>
    </submittedName>
</protein>
<evidence type="ECO:0000313" key="9">
    <source>
        <dbReference type="Proteomes" id="UP001485459"/>
    </source>
</evidence>
<feature type="transmembrane region" description="Helical" evidence="6">
    <location>
        <begin position="80"/>
        <end position="97"/>
    </location>
</feature>
<accession>A0ABZ2YNF0</accession>
<dbReference type="PANTHER" id="PTHR40077:SF2">
    <property type="entry name" value="MEMBRANE PROTEIN"/>
    <property type="match status" value="1"/>
</dbReference>
<sequence length="104" mass="12164">MEKQQTGEQYARSIKRFRIIAWLEGLSYLAIIFISMPLKYFFDEPWLNKQLGMAHGLLFVLYVVLVIELKVAMQWSLKKTAIALAASIVPFGTFFLNEKWIHRP</sequence>
<evidence type="ECO:0000256" key="2">
    <source>
        <dbReference type="ARBA" id="ARBA00022475"/>
    </source>
</evidence>
<keyword evidence="2" id="KW-1003">Cell membrane</keyword>
<organism evidence="8 9">
    <name type="scientific">Chitinophaga pollutisoli</name>
    <dbReference type="NCBI Taxonomy" id="3133966"/>
    <lineage>
        <taxon>Bacteria</taxon>
        <taxon>Pseudomonadati</taxon>
        <taxon>Bacteroidota</taxon>
        <taxon>Chitinophagia</taxon>
        <taxon>Chitinophagales</taxon>
        <taxon>Chitinophagaceae</taxon>
        <taxon>Chitinophaga</taxon>
    </lineage>
</organism>
<evidence type="ECO:0000256" key="1">
    <source>
        <dbReference type="ARBA" id="ARBA00004651"/>
    </source>
</evidence>
<gene>
    <name evidence="8" type="ORF">WJU16_24100</name>
</gene>
<dbReference type="EMBL" id="CP149822">
    <property type="protein sequence ID" value="WZN41048.1"/>
    <property type="molecule type" value="Genomic_DNA"/>
</dbReference>
<keyword evidence="4 6" id="KW-1133">Transmembrane helix</keyword>
<dbReference type="Proteomes" id="UP001485459">
    <property type="component" value="Chromosome"/>
</dbReference>
<dbReference type="InterPro" id="IPR023845">
    <property type="entry name" value="DUF3817_TM"/>
</dbReference>
<keyword evidence="3 6" id="KW-0812">Transmembrane</keyword>
<evidence type="ECO:0000313" key="8">
    <source>
        <dbReference type="EMBL" id="WZN41048.1"/>
    </source>
</evidence>
<keyword evidence="5 6" id="KW-0472">Membrane</keyword>
<proteinExistence type="predicted"/>
<evidence type="ECO:0000256" key="5">
    <source>
        <dbReference type="ARBA" id="ARBA00023136"/>
    </source>
</evidence>
<dbReference type="Pfam" id="PF12823">
    <property type="entry name" value="DUF3817"/>
    <property type="match status" value="1"/>
</dbReference>
<dbReference type="PANTHER" id="PTHR40077">
    <property type="entry name" value="MEMBRANE PROTEIN-RELATED"/>
    <property type="match status" value="1"/>
</dbReference>
<comment type="subcellular location">
    <subcellularLocation>
        <location evidence="1">Cell membrane</location>
        <topology evidence="1">Multi-pass membrane protein</topology>
    </subcellularLocation>
</comment>
<feature type="transmembrane region" description="Helical" evidence="6">
    <location>
        <begin position="21"/>
        <end position="42"/>
    </location>
</feature>
<feature type="domain" description="DUF3817" evidence="7">
    <location>
        <begin position="14"/>
        <end position="100"/>
    </location>
</feature>
<name>A0ABZ2YNF0_9BACT</name>
<dbReference type="RefSeq" id="WP_341835908.1">
    <property type="nucleotide sequence ID" value="NZ_CP149822.1"/>
</dbReference>
<dbReference type="NCBIfam" id="TIGR03954">
    <property type="entry name" value="integ_memb_HG"/>
    <property type="match status" value="1"/>
</dbReference>
<evidence type="ECO:0000256" key="4">
    <source>
        <dbReference type="ARBA" id="ARBA00022989"/>
    </source>
</evidence>
<evidence type="ECO:0000256" key="3">
    <source>
        <dbReference type="ARBA" id="ARBA00022692"/>
    </source>
</evidence>